<dbReference type="EMBL" id="CP130956">
    <property type="protein sequence ID" value="WLF52291.1"/>
    <property type="molecule type" value="Genomic_DNA"/>
</dbReference>
<evidence type="ECO:0000313" key="7">
    <source>
        <dbReference type="EMBL" id="MCZ4590183.1"/>
    </source>
</evidence>
<evidence type="ECO:0000256" key="5">
    <source>
        <dbReference type="PIRSR" id="PIRSR000077-4"/>
    </source>
</evidence>
<reference evidence="8" key="2">
    <citation type="submission" date="2023-07" db="EMBL/GenBank/DDBJ databases">
        <title>Genomic analysis of Rhodococcus opacus VOC-14 with glycol ethers degradation activity.</title>
        <authorList>
            <person name="Narkevich D.A."/>
            <person name="Hlushen A.M."/>
            <person name="Akhremchuk A.E."/>
            <person name="Sikolenko M.A."/>
            <person name="Valentovich L.N."/>
        </authorList>
    </citation>
    <scope>NUCLEOTIDE SEQUENCE</scope>
    <source>
        <strain evidence="8">VOC-14</strain>
        <plasmid evidence="8">pRho-VOC14-L</plasmid>
    </source>
</reference>
<evidence type="ECO:0000313" key="9">
    <source>
        <dbReference type="Proteomes" id="UP001066327"/>
    </source>
</evidence>
<dbReference type="InterPro" id="IPR036249">
    <property type="entry name" value="Thioredoxin-like_sf"/>
</dbReference>
<evidence type="ECO:0000256" key="2">
    <source>
        <dbReference type="NCBIfam" id="TIGR01068"/>
    </source>
</evidence>
<dbReference type="GO" id="GO:0015035">
    <property type="term" value="F:protein-disulfide reductase activity"/>
    <property type="evidence" value="ECO:0007669"/>
    <property type="project" value="UniProtKB-UniRule"/>
</dbReference>
<dbReference type="PROSITE" id="PS00194">
    <property type="entry name" value="THIOREDOXIN_1"/>
    <property type="match status" value="1"/>
</dbReference>
<sequence>MATQSLTQHTFDEVVAGNDVVFVDFWASWCGPCRAFAPTFEASSDKYPDVVFAKVNTETEQGLATAANIRSIPTVMAFREGVLVFTHSGVLPSEAIDDLVAQVKDLDMDEVRRKVAEQATAKK</sequence>
<keyword evidence="5" id="KW-0676">Redox-active center</keyword>
<protein>
    <recommendedName>
        <fullName evidence="2 3">Thioredoxin</fullName>
    </recommendedName>
</protein>
<feature type="disulfide bond" description="Redox-active" evidence="5">
    <location>
        <begin position="30"/>
        <end position="33"/>
    </location>
</feature>
<dbReference type="AlphaFoldDB" id="A0AAX3YV11"/>
<dbReference type="CDD" id="cd02947">
    <property type="entry name" value="TRX_family"/>
    <property type="match status" value="1"/>
</dbReference>
<proteinExistence type="inferred from homology"/>
<evidence type="ECO:0000313" key="8">
    <source>
        <dbReference type="EMBL" id="WLF52291.1"/>
    </source>
</evidence>
<dbReference type="FunFam" id="3.40.30.10:FF:000155">
    <property type="entry name" value="Thioredoxin"/>
    <property type="match status" value="1"/>
</dbReference>
<dbReference type="InterPro" id="IPR017937">
    <property type="entry name" value="Thioredoxin_CS"/>
</dbReference>
<dbReference type="PROSITE" id="PS51352">
    <property type="entry name" value="THIOREDOXIN_2"/>
    <property type="match status" value="1"/>
</dbReference>
<feature type="active site" description="Nucleophile" evidence="4">
    <location>
        <position position="33"/>
    </location>
</feature>
<dbReference type="Proteomes" id="UP001066327">
    <property type="component" value="Unassembled WGS sequence"/>
</dbReference>
<evidence type="ECO:0000313" key="10">
    <source>
        <dbReference type="Proteomes" id="UP001231166"/>
    </source>
</evidence>
<reference evidence="7" key="1">
    <citation type="submission" date="2022-12" db="EMBL/GenBank/DDBJ databases">
        <authorList>
            <person name="Krivoruchko A.V."/>
            <person name="Elkin A."/>
        </authorList>
    </citation>
    <scope>NUCLEOTIDE SEQUENCE</scope>
    <source>
        <strain evidence="7">IEGM 249</strain>
    </source>
</reference>
<dbReference type="PIRSF" id="PIRSF000077">
    <property type="entry name" value="Thioredoxin"/>
    <property type="match status" value="1"/>
</dbReference>
<keyword evidence="9" id="KW-1185">Reference proteome</keyword>
<feature type="site" description="Contributes to redox potential value" evidence="4">
    <location>
        <position position="32"/>
    </location>
</feature>
<dbReference type="NCBIfam" id="TIGR01068">
    <property type="entry name" value="thioredoxin"/>
    <property type="match status" value="1"/>
</dbReference>
<keyword evidence="1 5" id="KW-1015">Disulfide bond</keyword>
<organism evidence="8 10">
    <name type="scientific">Rhodococcus opacus</name>
    <name type="common">Nocardia opaca</name>
    <dbReference type="NCBI Taxonomy" id="37919"/>
    <lineage>
        <taxon>Bacteria</taxon>
        <taxon>Bacillati</taxon>
        <taxon>Actinomycetota</taxon>
        <taxon>Actinomycetes</taxon>
        <taxon>Mycobacteriales</taxon>
        <taxon>Nocardiaceae</taxon>
        <taxon>Rhodococcus</taxon>
    </lineage>
</organism>
<evidence type="ECO:0000256" key="1">
    <source>
        <dbReference type="ARBA" id="ARBA00023157"/>
    </source>
</evidence>
<evidence type="ECO:0000256" key="3">
    <source>
        <dbReference type="PIRNR" id="PIRNR000077"/>
    </source>
</evidence>
<feature type="domain" description="Thioredoxin" evidence="6">
    <location>
        <begin position="1"/>
        <end position="105"/>
    </location>
</feature>
<dbReference type="InterPro" id="IPR013766">
    <property type="entry name" value="Thioredoxin_domain"/>
</dbReference>
<geneLocation type="plasmid" evidence="8 10">
    <name>pRho-VOC14-L</name>
</geneLocation>
<dbReference type="RefSeq" id="WP_269592892.1">
    <property type="nucleotide sequence ID" value="NZ_CP130956.1"/>
</dbReference>
<dbReference type="SUPFAM" id="SSF52833">
    <property type="entry name" value="Thioredoxin-like"/>
    <property type="match status" value="1"/>
</dbReference>
<dbReference type="EMBL" id="JAPWIS010000043">
    <property type="protein sequence ID" value="MCZ4590183.1"/>
    <property type="molecule type" value="Genomic_DNA"/>
</dbReference>
<evidence type="ECO:0000259" key="6">
    <source>
        <dbReference type="PROSITE" id="PS51352"/>
    </source>
</evidence>
<evidence type="ECO:0000256" key="4">
    <source>
        <dbReference type="PIRSR" id="PIRSR000077-1"/>
    </source>
</evidence>
<dbReference type="InterPro" id="IPR005746">
    <property type="entry name" value="Thioredoxin"/>
</dbReference>
<name>A0AAX3YV11_RHOOP</name>
<feature type="active site" description="Nucleophile" evidence="4">
    <location>
        <position position="30"/>
    </location>
</feature>
<comment type="similarity">
    <text evidence="3">Belongs to the thioredoxin family.</text>
</comment>
<feature type="site" description="Deprotonates C-terminal active site Cys" evidence="4">
    <location>
        <position position="24"/>
    </location>
</feature>
<dbReference type="Gene3D" id="3.40.30.10">
    <property type="entry name" value="Glutaredoxin"/>
    <property type="match status" value="1"/>
</dbReference>
<keyword evidence="8" id="KW-0614">Plasmid</keyword>
<accession>A0AAX3YV11</accession>
<dbReference type="PANTHER" id="PTHR46115">
    <property type="entry name" value="THIOREDOXIN-LIKE PROTEIN 1"/>
    <property type="match status" value="1"/>
</dbReference>
<dbReference type="Pfam" id="PF00085">
    <property type="entry name" value="Thioredoxin"/>
    <property type="match status" value="1"/>
</dbReference>
<feature type="site" description="Contributes to redox potential value" evidence="4">
    <location>
        <position position="31"/>
    </location>
</feature>
<gene>
    <name evidence="8" type="primary">trxA</name>
    <name evidence="7" type="ORF">O4328_42335</name>
    <name evidence="8" type="ORF">Q5707_43650</name>
</gene>
<dbReference type="Proteomes" id="UP001231166">
    <property type="component" value="Plasmid pRho-VOC14-L"/>
</dbReference>
<dbReference type="PRINTS" id="PR00421">
    <property type="entry name" value="THIOREDOXIN"/>
</dbReference>